<accession>A0A811BMQ7</accession>
<sequence>MQAAPGTLPSNARGMVEMALKKQDRGKKDGTVRCDHAPKERRDGKKGRCVGEKKGRRRQAPLCGVFFCPLFLLSFLGF</sequence>
<reference evidence="2" key="1">
    <citation type="submission" date="2021-04" db="EMBL/GenBank/DDBJ databases">
        <title>Draft Genome Sequence of Pandoravirus japonicus, Isolated from the Sabaishi River of Niigata, Japan.</title>
        <authorList>
            <person name="Hosokawa N."/>
            <person name="Takahashi H."/>
            <person name="Aoki K."/>
            <person name="Takemura M."/>
        </authorList>
    </citation>
    <scope>NUCLEOTIDE SEQUENCE</scope>
</reference>
<dbReference type="EMBL" id="LC625835">
    <property type="protein sequence ID" value="BCU03349.1"/>
    <property type="molecule type" value="Genomic_DNA"/>
</dbReference>
<feature type="compositionally biased region" description="Basic residues" evidence="1">
    <location>
        <begin position="44"/>
        <end position="57"/>
    </location>
</feature>
<protein>
    <submittedName>
        <fullName evidence="2">Uncharacterized protein</fullName>
    </submittedName>
</protein>
<proteinExistence type="predicted"/>
<feature type="region of interest" description="Disordered" evidence="1">
    <location>
        <begin position="1"/>
        <end position="57"/>
    </location>
</feature>
<evidence type="ECO:0000313" key="3">
    <source>
        <dbReference type="Proteomes" id="UP001253637"/>
    </source>
</evidence>
<feature type="compositionally biased region" description="Basic and acidic residues" evidence="1">
    <location>
        <begin position="19"/>
        <end position="43"/>
    </location>
</feature>
<evidence type="ECO:0000256" key="1">
    <source>
        <dbReference type="SAM" id="MobiDB-lite"/>
    </source>
</evidence>
<organism evidence="2 3">
    <name type="scientific">Pandoravirus japonicus</name>
    <dbReference type="NCBI Taxonomy" id="2823154"/>
    <lineage>
        <taxon>Viruses</taxon>
        <taxon>Pandoravirus</taxon>
    </lineage>
</organism>
<name>A0A811BMQ7_9VIRU</name>
<evidence type="ECO:0000313" key="2">
    <source>
        <dbReference type="EMBL" id="BCU03349.1"/>
    </source>
</evidence>
<dbReference type="Proteomes" id="UP001253637">
    <property type="component" value="Segment"/>
</dbReference>